<evidence type="ECO:0000256" key="1">
    <source>
        <dbReference type="SAM" id="MobiDB-lite"/>
    </source>
</evidence>
<feature type="compositionally biased region" description="Polar residues" evidence="1">
    <location>
        <begin position="28"/>
        <end position="46"/>
    </location>
</feature>
<evidence type="ECO:0000313" key="2">
    <source>
        <dbReference type="EMBL" id="MCG4962092.1"/>
    </source>
</evidence>
<feature type="region of interest" description="Disordered" evidence="1">
    <location>
        <begin position="25"/>
        <end position="47"/>
    </location>
</feature>
<evidence type="ECO:0008006" key="4">
    <source>
        <dbReference type="Google" id="ProtNLM"/>
    </source>
</evidence>
<dbReference type="Proteomes" id="UP001199750">
    <property type="component" value="Unassembled WGS sequence"/>
</dbReference>
<name>A0AAW5CAN0_9BACT</name>
<organism evidence="2 3">
    <name type="scientific">Odoribacter splanchnicus</name>
    <dbReference type="NCBI Taxonomy" id="28118"/>
    <lineage>
        <taxon>Bacteria</taxon>
        <taxon>Pseudomonadati</taxon>
        <taxon>Bacteroidota</taxon>
        <taxon>Bacteroidia</taxon>
        <taxon>Bacteroidales</taxon>
        <taxon>Odoribacteraceae</taxon>
        <taxon>Odoribacter</taxon>
    </lineage>
</organism>
<sequence length="88" mass="10201">MNRIEEKAHPYADEIPQMEICDTEAVTPGQQKSDSITTHNDSQGSHQCRRDEMFVFSDKVKIKIPYKISSLIYLCRYRENRTPAPEPS</sequence>
<reference evidence="2" key="1">
    <citation type="submission" date="2022-01" db="EMBL/GenBank/DDBJ databases">
        <title>Collection of gut derived symbiotic bacterial strains cultured from healthy donors.</title>
        <authorList>
            <person name="Lin H."/>
            <person name="Kohout C."/>
            <person name="Waligurski E."/>
            <person name="Pamer E.G."/>
        </authorList>
    </citation>
    <scope>NUCLEOTIDE SEQUENCE</scope>
    <source>
        <strain evidence="2">DFI.1.149</strain>
    </source>
</reference>
<accession>A0AAW5CAN0</accession>
<dbReference type="AlphaFoldDB" id="A0AAW5CAN0"/>
<dbReference type="RefSeq" id="WP_217778960.1">
    <property type="nucleotide sequence ID" value="NZ_JAHOOV010000043.1"/>
</dbReference>
<gene>
    <name evidence="2" type="ORF">L0P03_19940</name>
</gene>
<comment type="caution">
    <text evidence="2">The sequence shown here is derived from an EMBL/GenBank/DDBJ whole genome shotgun (WGS) entry which is preliminary data.</text>
</comment>
<protein>
    <recommendedName>
        <fullName evidence="4">Transposase</fullName>
    </recommendedName>
</protein>
<evidence type="ECO:0000313" key="3">
    <source>
        <dbReference type="Proteomes" id="UP001199750"/>
    </source>
</evidence>
<dbReference type="EMBL" id="JAKNDN010000057">
    <property type="protein sequence ID" value="MCG4962092.1"/>
    <property type="molecule type" value="Genomic_DNA"/>
</dbReference>
<proteinExistence type="predicted"/>